<gene>
    <name evidence="6" type="ORF">A2U01_0029546</name>
</gene>
<keyword evidence="6" id="KW-0418">Kinase</keyword>
<evidence type="ECO:0000256" key="3">
    <source>
        <dbReference type="SAM" id="MobiDB-lite"/>
    </source>
</evidence>
<dbReference type="Proteomes" id="UP000265520">
    <property type="component" value="Unassembled WGS sequence"/>
</dbReference>
<feature type="region of interest" description="Disordered" evidence="3">
    <location>
        <begin position="82"/>
        <end position="113"/>
    </location>
</feature>
<feature type="domain" description="Protein kinase" evidence="5">
    <location>
        <begin position="136"/>
        <end position="222"/>
    </location>
</feature>
<protein>
    <submittedName>
        <fullName evidence="6">Putative LRR receptor-like serine/threonine-protein kinase</fullName>
    </submittedName>
</protein>
<proteinExistence type="predicted"/>
<comment type="caution">
    <text evidence="6">The sequence shown here is derived from an EMBL/GenBank/DDBJ whole genome shotgun (WGS) entry which is preliminary data.</text>
</comment>
<dbReference type="InterPro" id="IPR011009">
    <property type="entry name" value="Kinase-like_dom_sf"/>
</dbReference>
<dbReference type="Gene3D" id="3.30.200.20">
    <property type="entry name" value="Phosphorylase Kinase, domain 1"/>
    <property type="match status" value="1"/>
</dbReference>
<sequence length="222" mass="24636">MRVSAGNAKLCGAPLGACFPEKKSLSISVSRIVVVVLVSLAMFVIAAVIILVLIRRRKKKAEQEQQESGVVIGVVANTSSRDSTVQKKGSSSSPNDISDDQGSIRSRGTSNGSRSMRLSFVREEISEQFDLQDLLRASAEILGSGCYSSSYKAAMLTGPTVVVKRFKQMNNVDRQEFREHMRRLGRLNHPNLLPLLAYYYKRDEKLFITDFVRNGSLAIRLH</sequence>
<feature type="non-terminal residue" evidence="6">
    <location>
        <position position="222"/>
    </location>
</feature>
<dbReference type="InterPro" id="IPR001245">
    <property type="entry name" value="Ser-Thr/Tyr_kinase_cat_dom"/>
</dbReference>
<dbReference type="EMBL" id="LXQA010069139">
    <property type="protein sequence ID" value="MCI08469.1"/>
    <property type="molecule type" value="Genomic_DNA"/>
</dbReference>
<keyword evidence="1" id="KW-0547">Nucleotide-binding</keyword>
<keyword evidence="2" id="KW-0067">ATP-binding</keyword>
<evidence type="ECO:0000256" key="2">
    <source>
        <dbReference type="ARBA" id="ARBA00022840"/>
    </source>
</evidence>
<keyword evidence="4" id="KW-1133">Transmembrane helix</keyword>
<keyword evidence="4" id="KW-0472">Membrane</keyword>
<dbReference type="PROSITE" id="PS50011">
    <property type="entry name" value="PROTEIN_KINASE_DOM"/>
    <property type="match status" value="1"/>
</dbReference>
<name>A0A392PAF6_9FABA</name>
<dbReference type="GO" id="GO:0005524">
    <property type="term" value="F:ATP binding"/>
    <property type="evidence" value="ECO:0007669"/>
    <property type="project" value="UniProtKB-KW"/>
</dbReference>
<evidence type="ECO:0000313" key="6">
    <source>
        <dbReference type="EMBL" id="MCI08469.1"/>
    </source>
</evidence>
<dbReference type="PANTHER" id="PTHR48007">
    <property type="entry name" value="LEUCINE-RICH REPEAT RECEPTOR-LIKE PROTEIN KINASE PXC1"/>
    <property type="match status" value="1"/>
</dbReference>
<dbReference type="SUPFAM" id="SSF56112">
    <property type="entry name" value="Protein kinase-like (PK-like)"/>
    <property type="match status" value="1"/>
</dbReference>
<keyword evidence="6" id="KW-0675">Receptor</keyword>
<dbReference type="FunFam" id="3.30.200.20:FF:000307">
    <property type="entry name" value="pollen receptor-like kinase 1"/>
    <property type="match status" value="1"/>
</dbReference>
<dbReference type="InterPro" id="IPR000719">
    <property type="entry name" value="Prot_kinase_dom"/>
</dbReference>
<keyword evidence="4" id="KW-0812">Transmembrane</keyword>
<dbReference type="PANTHER" id="PTHR48007:SF75">
    <property type="entry name" value="LRR RECEPTOR-LIKE KINASE"/>
    <property type="match status" value="1"/>
</dbReference>
<keyword evidence="6" id="KW-0808">Transferase</keyword>
<dbReference type="InterPro" id="IPR046959">
    <property type="entry name" value="PRK1-6/SRF4-like"/>
</dbReference>
<evidence type="ECO:0000256" key="1">
    <source>
        <dbReference type="ARBA" id="ARBA00022741"/>
    </source>
</evidence>
<accession>A0A392PAF6</accession>
<dbReference type="GO" id="GO:0004672">
    <property type="term" value="F:protein kinase activity"/>
    <property type="evidence" value="ECO:0007669"/>
    <property type="project" value="InterPro"/>
</dbReference>
<evidence type="ECO:0000313" key="7">
    <source>
        <dbReference type="Proteomes" id="UP000265520"/>
    </source>
</evidence>
<organism evidence="6 7">
    <name type="scientific">Trifolium medium</name>
    <dbReference type="NCBI Taxonomy" id="97028"/>
    <lineage>
        <taxon>Eukaryota</taxon>
        <taxon>Viridiplantae</taxon>
        <taxon>Streptophyta</taxon>
        <taxon>Embryophyta</taxon>
        <taxon>Tracheophyta</taxon>
        <taxon>Spermatophyta</taxon>
        <taxon>Magnoliopsida</taxon>
        <taxon>eudicotyledons</taxon>
        <taxon>Gunneridae</taxon>
        <taxon>Pentapetalae</taxon>
        <taxon>rosids</taxon>
        <taxon>fabids</taxon>
        <taxon>Fabales</taxon>
        <taxon>Fabaceae</taxon>
        <taxon>Papilionoideae</taxon>
        <taxon>50 kb inversion clade</taxon>
        <taxon>NPAAA clade</taxon>
        <taxon>Hologalegina</taxon>
        <taxon>IRL clade</taxon>
        <taxon>Trifolieae</taxon>
        <taxon>Trifolium</taxon>
    </lineage>
</organism>
<dbReference type="AlphaFoldDB" id="A0A392PAF6"/>
<feature type="transmembrane region" description="Helical" evidence="4">
    <location>
        <begin position="32"/>
        <end position="54"/>
    </location>
</feature>
<dbReference type="Pfam" id="PF07714">
    <property type="entry name" value="PK_Tyr_Ser-Thr"/>
    <property type="match status" value="1"/>
</dbReference>
<keyword evidence="7" id="KW-1185">Reference proteome</keyword>
<evidence type="ECO:0000256" key="4">
    <source>
        <dbReference type="SAM" id="Phobius"/>
    </source>
</evidence>
<reference evidence="6 7" key="1">
    <citation type="journal article" date="2018" name="Front. Plant Sci.">
        <title>Red Clover (Trifolium pratense) and Zigzag Clover (T. medium) - A Picture of Genomic Similarities and Differences.</title>
        <authorList>
            <person name="Dluhosova J."/>
            <person name="Istvanek J."/>
            <person name="Nedelnik J."/>
            <person name="Repkova J."/>
        </authorList>
    </citation>
    <scope>NUCLEOTIDE SEQUENCE [LARGE SCALE GENOMIC DNA]</scope>
    <source>
        <strain evidence="7">cv. 10/8</strain>
        <tissue evidence="6">Leaf</tissue>
    </source>
</reference>
<evidence type="ECO:0000259" key="5">
    <source>
        <dbReference type="PROSITE" id="PS50011"/>
    </source>
</evidence>